<comment type="caution">
    <text evidence="3">The sequence shown here is derived from an EMBL/GenBank/DDBJ whole genome shotgun (WGS) entry which is preliminary data.</text>
</comment>
<feature type="domain" description="Thioesterase" evidence="2">
    <location>
        <begin position="16"/>
        <end position="237"/>
    </location>
</feature>
<comment type="similarity">
    <text evidence="1">Belongs to the thioesterase family.</text>
</comment>
<protein>
    <submittedName>
        <fullName evidence="3">Thioesterase</fullName>
    </submittedName>
</protein>
<evidence type="ECO:0000256" key="1">
    <source>
        <dbReference type="ARBA" id="ARBA00007169"/>
    </source>
</evidence>
<keyword evidence="4" id="KW-1185">Reference proteome</keyword>
<evidence type="ECO:0000313" key="4">
    <source>
        <dbReference type="Proteomes" id="UP000601223"/>
    </source>
</evidence>
<evidence type="ECO:0000313" key="3">
    <source>
        <dbReference type="EMBL" id="GIF85816.1"/>
    </source>
</evidence>
<dbReference type="PANTHER" id="PTHR11487">
    <property type="entry name" value="THIOESTERASE"/>
    <property type="match status" value="1"/>
</dbReference>
<dbReference type="InterPro" id="IPR001031">
    <property type="entry name" value="Thioesterase"/>
</dbReference>
<dbReference type="Gene3D" id="3.40.50.1820">
    <property type="entry name" value="alpha/beta hydrolase"/>
    <property type="match status" value="1"/>
</dbReference>
<organism evidence="3 4">
    <name type="scientific">Catellatospora bangladeshensis</name>
    <dbReference type="NCBI Taxonomy" id="310355"/>
    <lineage>
        <taxon>Bacteria</taxon>
        <taxon>Bacillati</taxon>
        <taxon>Actinomycetota</taxon>
        <taxon>Actinomycetes</taxon>
        <taxon>Micromonosporales</taxon>
        <taxon>Micromonosporaceae</taxon>
        <taxon>Catellatospora</taxon>
    </lineage>
</organism>
<accession>A0A8J3JRT7</accession>
<reference evidence="3 4" key="1">
    <citation type="submission" date="2021-01" db="EMBL/GenBank/DDBJ databases">
        <title>Whole genome shotgun sequence of Catellatospora bangladeshensis NBRC 107357.</title>
        <authorList>
            <person name="Komaki H."/>
            <person name="Tamura T."/>
        </authorList>
    </citation>
    <scope>NUCLEOTIDE SEQUENCE [LARGE SCALE GENOMIC DNA]</scope>
    <source>
        <strain evidence="3 4">NBRC 107357</strain>
    </source>
</reference>
<dbReference type="RefSeq" id="WP_203756257.1">
    <property type="nucleotide sequence ID" value="NZ_BONF01000053.1"/>
</dbReference>
<sequence>MNSFRRHRTTARPRLRIVCFPHVGGAASFFRTWPTGLPGDVDVLAAQYPGHEDRIAEPFADDLRGLAAELAGDLIPLLDAPTLLFGHSMGATVAYEAARRIEALVPRARIALAVSASAAPDAPRQGPADDGDDALVAHLRELGGVPAEVLAEPELRELVLPVIRHDYVMLRDHRDDPQPRLRSPIMAFCGQDDALAGPSQVRRWDTRTAGRFTLKVFAGGHFYLVPQQNELLKELTAWPPAAP</sequence>
<dbReference type="AlphaFoldDB" id="A0A8J3JRT7"/>
<evidence type="ECO:0000259" key="2">
    <source>
        <dbReference type="Pfam" id="PF00975"/>
    </source>
</evidence>
<name>A0A8J3JRT7_9ACTN</name>
<dbReference type="GO" id="GO:0008610">
    <property type="term" value="P:lipid biosynthetic process"/>
    <property type="evidence" value="ECO:0007669"/>
    <property type="project" value="TreeGrafter"/>
</dbReference>
<dbReference type="Pfam" id="PF00975">
    <property type="entry name" value="Thioesterase"/>
    <property type="match status" value="1"/>
</dbReference>
<dbReference type="SUPFAM" id="SSF53474">
    <property type="entry name" value="alpha/beta-Hydrolases"/>
    <property type="match status" value="1"/>
</dbReference>
<proteinExistence type="inferred from homology"/>
<dbReference type="PANTHER" id="PTHR11487:SF0">
    <property type="entry name" value="S-ACYL FATTY ACID SYNTHASE THIOESTERASE, MEDIUM CHAIN"/>
    <property type="match status" value="1"/>
</dbReference>
<dbReference type="EMBL" id="BONF01000053">
    <property type="protein sequence ID" value="GIF85816.1"/>
    <property type="molecule type" value="Genomic_DNA"/>
</dbReference>
<dbReference type="InterPro" id="IPR012223">
    <property type="entry name" value="TEII"/>
</dbReference>
<gene>
    <name evidence="3" type="ORF">Cba03nite_71650</name>
</gene>
<dbReference type="InterPro" id="IPR029058">
    <property type="entry name" value="AB_hydrolase_fold"/>
</dbReference>
<dbReference type="Proteomes" id="UP000601223">
    <property type="component" value="Unassembled WGS sequence"/>
</dbReference>